<organism evidence="12 13">
    <name type="scientific">Henosepilachna vigintioctopunctata</name>
    <dbReference type="NCBI Taxonomy" id="420089"/>
    <lineage>
        <taxon>Eukaryota</taxon>
        <taxon>Metazoa</taxon>
        <taxon>Ecdysozoa</taxon>
        <taxon>Arthropoda</taxon>
        <taxon>Hexapoda</taxon>
        <taxon>Insecta</taxon>
        <taxon>Pterygota</taxon>
        <taxon>Neoptera</taxon>
        <taxon>Endopterygota</taxon>
        <taxon>Coleoptera</taxon>
        <taxon>Polyphaga</taxon>
        <taxon>Cucujiformia</taxon>
        <taxon>Coccinelloidea</taxon>
        <taxon>Coccinellidae</taxon>
        <taxon>Epilachninae</taxon>
        <taxon>Epilachnini</taxon>
        <taxon>Henosepilachna</taxon>
    </lineage>
</organism>
<evidence type="ECO:0000256" key="10">
    <source>
        <dbReference type="PIRSR" id="PIRSR600246-2"/>
    </source>
</evidence>
<dbReference type="GO" id="GO:0033345">
    <property type="term" value="P:L-asparagine catabolic process via L-aspartate"/>
    <property type="evidence" value="ECO:0007669"/>
    <property type="project" value="TreeGrafter"/>
</dbReference>
<evidence type="ECO:0000313" key="12">
    <source>
        <dbReference type="EMBL" id="KAK9883286.1"/>
    </source>
</evidence>
<dbReference type="GO" id="GO:0005737">
    <property type="term" value="C:cytoplasm"/>
    <property type="evidence" value="ECO:0007669"/>
    <property type="project" value="TreeGrafter"/>
</dbReference>
<evidence type="ECO:0000256" key="11">
    <source>
        <dbReference type="PIRSR" id="PIRSR600246-3"/>
    </source>
</evidence>
<keyword evidence="4" id="KW-0378">Hydrolase</keyword>
<evidence type="ECO:0000313" key="13">
    <source>
        <dbReference type="Proteomes" id="UP001431783"/>
    </source>
</evidence>
<dbReference type="PANTHER" id="PTHR10188:SF41">
    <property type="entry name" value="ISOASPARTYL PEPTIDASE_L-ASPARAGINASE"/>
    <property type="match status" value="1"/>
</dbReference>
<dbReference type="EMBL" id="JARQZJ010000091">
    <property type="protein sequence ID" value="KAK9883286.1"/>
    <property type="molecule type" value="Genomic_DNA"/>
</dbReference>
<comment type="catalytic activity">
    <reaction evidence="6">
        <text>L-asparagine + H2O = L-aspartate + NH4(+)</text>
        <dbReference type="Rhea" id="RHEA:21016"/>
        <dbReference type="ChEBI" id="CHEBI:15377"/>
        <dbReference type="ChEBI" id="CHEBI:28938"/>
        <dbReference type="ChEBI" id="CHEBI:29991"/>
        <dbReference type="ChEBI" id="CHEBI:58048"/>
        <dbReference type="EC" id="3.5.1.1"/>
    </reaction>
</comment>
<dbReference type="GO" id="GO:0008798">
    <property type="term" value="F:beta-aspartyl-peptidase activity"/>
    <property type="evidence" value="ECO:0007669"/>
    <property type="project" value="UniProtKB-EC"/>
</dbReference>
<evidence type="ECO:0000256" key="6">
    <source>
        <dbReference type="ARBA" id="ARBA00049366"/>
    </source>
</evidence>
<dbReference type="InterPro" id="IPR029055">
    <property type="entry name" value="Ntn_hydrolases_N"/>
</dbReference>
<dbReference type="InterPro" id="IPR000246">
    <property type="entry name" value="Peptidase_T2"/>
</dbReference>
<sequence length="313" mass="32502">MQPILIVHGGAGDIRDSRVPEKINGVKNAAKAGYKVLLNTGSALNAVEEAVRILEDDESMNAGRGSVLNLNGEVEMDASIMVGSTLAAGAVTVVRDIPHPISLARLVMEKTPHVLLAGVGANRFAEEQGISRVPPGSLVTDAAREALSEYKKKGGTLTEIGGENENPGEVGTVGAVAIDSNGCLAAATSTGGINGKKVGRSSDTSLIGCGTYADDEIGATSTTGHGESIIKYCLAHAIIKSMELGLDAQIATQSVLEKMTAKLDNTAGAITLSNTGKVGVAFTSKRMGWAYQKGDMLYYGIEKEEIQSEKVNE</sequence>
<evidence type="ECO:0000256" key="2">
    <source>
        <dbReference type="ARBA" id="ARBA00010872"/>
    </source>
</evidence>
<comment type="similarity">
    <text evidence="2">Belongs to the Ntn-hydrolase family.</text>
</comment>
<evidence type="ECO:0000256" key="9">
    <source>
        <dbReference type="PIRSR" id="PIRSR600246-1"/>
    </source>
</evidence>
<keyword evidence="5" id="KW-0068">Autocatalytic cleavage</keyword>
<dbReference type="PANTHER" id="PTHR10188">
    <property type="entry name" value="L-ASPARAGINASE"/>
    <property type="match status" value="1"/>
</dbReference>
<reference evidence="12 13" key="1">
    <citation type="submission" date="2023-03" db="EMBL/GenBank/DDBJ databases">
        <title>Genome insight into feeding habits of ladybird beetles.</title>
        <authorList>
            <person name="Li H.-S."/>
            <person name="Huang Y.-H."/>
            <person name="Pang H."/>
        </authorList>
    </citation>
    <scope>NUCLEOTIDE SEQUENCE [LARGE SCALE GENOMIC DNA]</scope>
    <source>
        <strain evidence="12">SYSU_2023b</strain>
        <tissue evidence="12">Whole body</tissue>
    </source>
</reference>
<dbReference type="Pfam" id="PF01112">
    <property type="entry name" value="Asparaginase_2"/>
    <property type="match status" value="1"/>
</dbReference>
<dbReference type="GO" id="GO:0004067">
    <property type="term" value="F:asparaginase activity"/>
    <property type="evidence" value="ECO:0007669"/>
    <property type="project" value="UniProtKB-EC"/>
</dbReference>
<keyword evidence="13" id="KW-1185">Reference proteome</keyword>
<dbReference type="Gene3D" id="3.60.20.30">
    <property type="entry name" value="(Glycosyl)asparaginase"/>
    <property type="match status" value="1"/>
</dbReference>
<gene>
    <name evidence="12" type="ORF">WA026_001469</name>
</gene>
<dbReference type="Proteomes" id="UP001431783">
    <property type="component" value="Unassembled WGS sequence"/>
</dbReference>
<evidence type="ECO:0000256" key="4">
    <source>
        <dbReference type="ARBA" id="ARBA00022801"/>
    </source>
</evidence>
<protein>
    <submittedName>
        <fullName evidence="12">Uncharacterized protein</fullName>
    </submittedName>
</protein>
<feature type="site" description="Cleavage; by autolysis" evidence="11">
    <location>
        <begin position="171"/>
        <end position="172"/>
    </location>
</feature>
<evidence type="ECO:0000256" key="8">
    <source>
        <dbReference type="ARBA" id="ARBA00061780"/>
    </source>
</evidence>
<dbReference type="GO" id="GO:0006508">
    <property type="term" value="P:proteolysis"/>
    <property type="evidence" value="ECO:0007669"/>
    <property type="project" value="UniProtKB-KW"/>
</dbReference>
<dbReference type="CDD" id="cd04702">
    <property type="entry name" value="ASRGL1_like"/>
    <property type="match status" value="1"/>
</dbReference>
<dbReference type="SUPFAM" id="SSF56235">
    <property type="entry name" value="N-terminal nucleophile aminohydrolases (Ntn hydrolases)"/>
    <property type="match status" value="1"/>
</dbReference>
<proteinExistence type="inferred from homology"/>
<keyword evidence="3" id="KW-0645">Protease</keyword>
<comment type="function">
    <text evidence="7">Has both L-asparaginase and beta-aspartyl peptidase activity. Does not have aspartylglucosaminidase activity and is inactive toward GlcNAc-L-Asn. Likewise, has no activity toward glutamine.</text>
</comment>
<feature type="active site" description="Nucleophile" evidence="9">
    <location>
        <position position="172"/>
    </location>
</feature>
<evidence type="ECO:0000256" key="1">
    <source>
        <dbReference type="ARBA" id="ARBA00000306"/>
    </source>
</evidence>
<comment type="catalytic activity">
    <reaction evidence="1">
        <text>Cleavage of a beta-linked Asp residue from the N-terminus of a polypeptide.</text>
        <dbReference type="EC" id="3.4.19.5"/>
    </reaction>
</comment>
<feature type="binding site" evidence="10">
    <location>
        <begin position="200"/>
        <end position="203"/>
    </location>
    <ligand>
        <name>substrate</name>
    </ligand>
</feature>
<dbReference type="AlphaFoldDB" id="A0AAW1UI77"/>
<evidence type="ECO:0000256" key="7">
    <source>
        <dbReference type="ARBA" id="ARBA00054922"/>
    </source>
</evidence>
<feature type="binding site" evidence="10">
    <location>
        <begin position="223"/>
        <end position="226"/>
    </location>
    <ligand>
        <name>substrate</name>
    </ligand>
</feature>
<dbReference type="InterPro" id="IPR033844">
    <property type="entry name" value="ASRGL1_meta"/>
</dbReference>
<dbReference type="FunFam" id="3.60.20.30:FF:000001">
    <property type="entry name" value="Isoaspartyl peptidase/L-asparaginase"/>
    <property type="match status" value="1"/>
</dbReference>
<evidence type="ECO:0000256" key="3">
    <source>
        <dbReference type="ARBA" id="ARBA00022670"/>
    </source>
</evidence>
<comment type="subunit">
    <text evidence="8">Heterodimer of an alpha and beta chain produced by autocleavage.</text>
</comment>
<name>A0AAW1UI77_9CUCU</name>
<comment type="caution">
    <text evidence="12">The sequence shown here is derived from an EMBL/GenBank/DDBJ whole genome shotgun (WGS) entry which is preliminary data.</text>
</comment>
<accession>A0AAW1UI77</accession>
<evidence type="ECO:0000256" key="5">
    <source>
        <dbReference type="ARBA" id="ARBA00022813"/>
    </source>
</evidence>